<feature type="compositionally biased region" description="Basic and acidic residues" evidence="1">
    <location>
        <begin position="38"/>
        <end position="50"/>
    </location>
</feature>
<feature type="region of interest" description="Disordered" evidence="1">
    <location>
        <begin position="35"/>
        <end position="65"/>
    </location>
</feature>
<reference evidence="2 3" key="1">
    <citation type="submission" date="2019-05" db="EMBL/GenBank/DDBJ databases">
        <title>Another draft genome of Portunus trituberculatus and its Hox gene families provides insights of decapod evolution.</title>
        <authorList>
            <person name="Jeong J.-H."/>
            <person name="Song I."/>
            <person name="Kim S."/>
            <person name="Choi T."/>
            <person name="Kim D."/>
            <person name="Ryu S."/>
            <person name="Kim W."/>
        </authorList>
    </citation>
    <scope>NUCLEOTIDE SEQUENCE [LARGE SCALE GENOMIC DNA]</scope>
    <source>
        <tissue evidence="2">Muscle</tissue>
    </source>
</reference>
<evidence type="ECO:0000313" key="2">
    <source>
        <dbReference type="EMBL" id="MPC80305.1"/>
    </source>
</evidence>
<proteinExistence type="predicted"/>
<dbReference type="EMBL" id="VSRR010053663">
    <property type="protein sequence ID" value="MPC80305.1"/>
    <property type="molecule type" value="Genomic_DNA"/>
</dbReference>
<organism evidence="2 3">
    <name type="scientific">Portunus trituberculatus</name>
    <name type="common">Swimming crab</name>
    <name type="synonym">Neptunus trituberculatus</name>
    <dbReference type="NCBI Taxonomy" id="210409"/>
    <lineage>
        <taxon>Eukaryota</taxon>
        <taxon>Metazoa</taxon>
        <taxon>Ecdysozoa</taxon>
        <taxon>Arthropoda</taxon>
        <taxon>Crustacea</taxon>
        <taxon>Multicrustacea</taxon>
        <taxon>Malacostraca</taxon>
        <taxon>Eumalacostraca</taxon>
        <taxon>Eucarida</taxon>
        <taxon>Decapoda</taxon>
        <taxon>Pleocyemata</taxon>
        <taxon>Brachyura</taxon>
        <taxon>Eubrachyura</taxon>
        <taxon>Portunoidea</taxon>
        <taxon>Portunidae</taxon>
        <taxon>Portuninae</taxon>
        <taxon>Portunus</taxon>
    </lineage>
</organism>
<protein>
    <submittedName>
        <fullName evidence="2">Uncharacterized protein</fullName>
    </submittedName>
</protein>
<feature type="region of interest" description="Disordered" evidence="1">
    <location>
        <begin position="1"/>
        <end position="22"/>
    </location>
</feature>
<dbReference type="Proteomes" id="UP000324222">
    <property type="component" value="Unassembled WGS sequence"/>
</dbReference>
<sequence length="126" mass="13659">MNIARTGGRGENPASLQRAPPSSHGIMLLVLRSLSGEPPDKTGLGKESSRGARLSSSSRQVWPPHPSPCRHLLPIDQFVTNLIPSVYVNNAPLPLPRPHKLARFFPGRRRSCSNYCWMGAAAPAVS</sequence>
<gene>
    <name evidence="2" type="ORF">E2C01_074882</name>
</gene>
<accession>A0A5B7IDJ8</accession>
<evidence type="ECO:0000256" key="1">
    <source>
        <dbReference type="SAM" id="MobiDB-lite"/>
    </source>
</evidence>
<dbReference type="AlphaFoldDB" id="A0A5B7IDJ8"/>
<evidence type="ECO:0000313" key="3">
    <source>
        <dbReference type="Proteomes" id="UP000324222"/>
    </source>
</evidence>
<name>A0A5B7IDJ8_PORTR</name>
<comment type="caution">
    <text evidence="2">The sequence shown here is derived from an EMBL/GenBank/DDBJ whole genome shotgun (WGS) entry which is preliminary data.</text>
</comment>
<keyword evidence="3" id="KW-1185">Reference proteome</keyword>